<keyword evidence="4" id="KW-1185">Reference proteome</keyword>
<proteinExistence type="predicted"/>
<dbReference type="Gene3D" id="2.40.160.20">
    <property type="match status" value="1"/>
</dbReference>
<dbReference type="AlphaFoldDB" id="A0A974XKT9"/>
<dbReference type="Pfam" id="PF13505">
    <property type="entry name" value="OMP_b-brl"/>
    <property type="match status" value="1"/>
</dbReference>
<evidence type="ECO:0000313" key="3">
    <source>
        <dbReference type="EMBL" id="QSX30231.1"/>
    </source>
</evidence>
<evidence type="ECO:0000313" key="4">
    <source>
        <dbReference type="Proteomes" id="UP000663281"/>
    </source>
</evidence>
<dbReference type="SUPFAM" id="SSF56925">
    <property type="entry name" value="OMPA-like"/>
    <property type="match status" value="1"/>
</dbReference>
<accession>A0A974XKT9</accession>
<reference evidence="3 4" key="1">
    <citation type="submission" date="2021-03" db="EMBL/GenBank/DDBJ databases">
        <title>Novel species identification of genus Shewanella.</title>
        <authorList>
            <person name="Liu G."/>
            <person name="Zhang Q."/>
        </authorList>
    </citation>
    <scope>NUCLEOTIDE SEQUENCE [LARGE SCALE GENOMIC DNA]</scope>
    <source>
        <strain evidence="3 4">FJAT-53726</strain>
    </source>
</reference>
<feature type="domain" description="Outer membrane protein beta-barrel" evidence="2">
    <location>
        <begin position="11"/>
        <end position="197"/>
    </location>
</feature>
<sequence>MRAGIGLMVVALWSAAVTAEPFELGLWLGQASTDVRGNSADIMSADIVGVDDNDTSWGVELGYALTDDFGLTLGYVDQGEGTLVLQADTITPAAYHQQVREVAPLLAEGVTLGGALRFPVAEQFSLFAEAGAFFWESKVKSSNGTETLKTNFDGTDMYVGAGASYHWSPQWSASVRYRYYHLDETVNDWSVGLSYRF</sequence>
<dbReference type="InterPro" id="IPR006315">
    <property type="entry name" value="OM_autotransptr_brl_dom"/>
</dbReference>
<dbReference type="KEGG" id="scyp:JYB88_00695"/>
<gene>
    <name evidence="3" type="ORF">JYB88_00695</name>
</gene>
<dbReference type="InterPro" id="IPR027385">
    <property type="entry name" value="Beta-barrel_OMP"/>
</dbReference>
<dbReference type="NCBIfam" id="TIGR01414">
    <property type="entry name" value="autotrans_barl"/>
    <property type="match status" value="1"/>
</dbReference>
<dbReference type="InterPro" id="IPR011250">
    <property type="entry name" value="OMP/PagP_B-barrel"/>
</dbReference>
<organism evidence="3 4">
    <name type="scientific">Shewanella cyperi</name>
    <dbReference type="NCBI Taxonomy" id="2814292"/>
    <lineage>
        <taxon>Bacteria</taxon>
        <taxon>Pseudomonadati</taxon>
        <taxon>Pseudomonadota</taxon>
        <taxon>Gammaproteobacteria</taxon>
        <taxon>Alteromonadales</taxon>
        <taxon>Shewanellaceae</taxon>
        <taxon>Shewanella</taxon>
    </lineage>
</organism>
<evidence type="ECO:0000259" key="2">
    <source>
        <dbReference type="Pfam" id="PF13505"/>
    </source>
</evidence>
<dbReference type="EMBL" id="CP071504">
    <property type="protein sequence ID" value="QSX30231.1"/>
    <property type="molecule type" value="Genomic_DNA"/>
</dbReference>
<name>A0A974XKT9_9GAMM</name>
<dbReference type="RefSeq" id="WP_207325161.1">
    <property type="nucleotide sequence ID" value="NZ_CP071504.1"/>
</dbReference>
<dbReference type="GO" id="GO:0019867">
    <property type="term" value="C:outer membrane"/>
    <property type="evidence" value="ECO:0007669"/>
    <property type="project" value="InterPro"/>
</dbReference>
<dbReference type="Proteomes" id="UP000663281">
    <property type="component" value="Chromosome"/>
</dbReference>
<keyword evidence="1" id="KW-0732">Signal</keyword>
<evidence type="ECO:0000256" key="1">
    <source>
        <dbReference type="ARBA" id="ARBA00022729"/>
    </source>
</evidence>
<protein>
    <submittedName>
        <fullName evidence="3">Outer membrane beta-barrel protein</fullName>
    </submittedName>
</protein>